<organism evidence="2 3">
    <name type="scientific">Afipia carboxidovorans (strain ATCC 49405 / DSM 1227 / KCTC 32145 / OM5)</name>
    <name type="common">Oligotropha carboxidovorans</name>
    <dbReference type="NCBI Taxonomy" id="504832"/>
    <lineage>
        <taxon>Bacteria</taxon>
        <taxon>Pseudomonadati</taxon>
        <taxon>Pseudomonadota</taxon>
        <taxon>Alphaproteobacteria</taxon>
        <taxon>Hyphomicrobiales</taxon>
        <taxon>Nitrobacteraceae</taxon>
        <taxon>Afipia</taxon>
    </lineage>
</organism>
<accession>B6JE03</accession>
<feature type="transmembrane region" description="Helical" evidence="1">
    <location>
        <begin position="400"/>
        <end position="418"/>
    </location>
</feature>
<feature type="transmembrane region" description="Helical" evidence="1">
    <location>
        <begin position="105"/>
        <end position="127"/>
    </location>
</feature>
<feature type="transmembrane region" description="Helical" evidence="1">
    <location>
        <begin position="30"/>
        <end position="52"/>
    </location>
</feature>
<dbReference type="KEGG" id="oca:OCAR_6113"/>
<evidence type="ECO:0000313" key="3">
    <source>
        <dbReference type="Proteomes" id="UP000007730"/>
    </source>
</evidence>
<feature type="transmembrane region" description="Helical" evidence="1">
    <location>
        <begin position="72"/>
        <end position="93"/>
    </location>
</feature>
<evidence type="ECO:0008006" key="4">
    <source>
        <dbReference type="Google" id="ProtNLM"/>
    </source>
</evidence>
<dbReference type="RefSeq" id="WP_012563255.1">
    <property type="nucleotide sequence ID" value="NC_011386.1"/>
</dbReference>
<feature type="transmembrane region" description="Helical" evidence="1">
    <location>
        <begin position="279"/>
        <end position="302"/>
    </location>
</feature>
<dbReference type="PATRIC" id="fig|504832.7.peg.2038"/>
<evidence type="ECO:0000313" key="2">
    <source>
        <dbReference type="EMBL" id="AEI06627.1"/>
    </source>
</evidence>
<dbReference type="KEGG" id="ocg:OCA5_c19150"/>
<name>B6JE03_AFIC5</name>
<feature type="transmembrane region" description="Helical" evidence="1">
    <location>
        <begin position="160"/>
        <end position="178"/>
    </location>
</feature>
<protein>
    <recommendedName>
        <fullName evidence="4">Transmembrane protein</fullName>
    </recommendedName>
</protein>
<keyword evidence="1" id="KW-0812">Transmembrane</keyword>
<feature type="transmembrane region" description="Helical" evidence="1">
    <location>
        <begin position="363"/>
        <end position="388"/>
    </location>
</feature>
<dbReference type="InterPro" id="IPR048041">
    <property type="entry name" value="VpsF-like"/>
</dbReference>
<dbReference type="HOGENOM" id="CLU_586174_0_0_5"/>
<feature type="transmembrane region" description="Helical" evidence="1">
    <location>
        <begin position="241"/>
        <end position="267"/>
    </location>
</feature>
<sequence>MFPQQAPARAVALHHPARLRAHRPVSDTSATVAGLIDAAIVGLMLLAIIALLGLSSSMLTNLKVHYVTSGGIFLEKVHVASYCVFLAFALCLIRHGNPINGLLSSLAGARLTFVLFLCWIALFFQIVVLKRPFTTIIDSFLLPPMICLVVWQLTASQRRVLALAFHAGILLNVVLGYYEYFSGNRLIPLTVGDIVVYGEWRSAALLGHPLTASGLIAAYVMTLVVRPAILPSAIRLPVTAFCFVSLMAFGGRTALITTLFVIGALLGWKSLRLAFGGRISLLGIIVAMCIVSLLAGAVAIAFDSGIFDKMLMRFSSDKGSALARFATLHLLSYLDWTELILGADPNRITALQSQLGLNYGIENFWISCVTQFGLVHTALLTIGLLCFFIDLTRRSDRGVWAIYLLMLMIAASSVSFSSKNIQLAQFVVLITLLLPKERQAERHQIQRSRVSPRFAAAYGVR</sequence>
<dbReference type="OrthoDB" id="7987387at2"/>
<reference evidence="2 3" key="1">
    <citation type="journal article" date="2011" name="J. Bacteriol.">
        <title>Complete genome sequences of the chemolithoautotrophic Oligotropha carboxidovorans strains OM4 and OM5.</title>
        <authorList>
            <person name="Volland S."/>
            <person name="Rachinger M."/>
            <person name="Strittmatter A."/>
            <person name="Daniel R."/>
            <person name="Gottschalk G."/>
            <person name="Meyer O."/>
        </authorList>
    </citation>
    <scope>NUCLEOTIDE SEQUENCE [LARGE SCALE GENOMIC DNA]</scope>
    <source>
        <strain evidence="3">ATCC 49405 / DSM 1227 / KCTC 32145 / OM5</strain>
    </source>
</reference>
<proteinExistence type="predicted"/>
<dbReference type="Proteomes" id="UP000007730">
    <property type="component" value="Chromosome"/>
</dbReference>
<gene>
    <name evidence="2" type="ordered locus">OCA5_c19150</name>
</gene>
<keyword evidence="3" id="KW-1185">Reference proteome</keyword>
<keyword evidence="1" id="KW-0472">Membrane</keyword>
<dbReference type="AlphaFoldDB" id="B6JE03"/>
<feature type="transmembrane region" description="Helical" evidence="1">
    <location>
        <begin position="210"/>
        <end position="229"/>
    </location>
</feature>
<dbReference type="eggNOG" id="ENOG5031I91">
    <property type="taxonomic scope" value="Bacteria"/>
</dbReference>
<feature type="transmembrane region" description="Helical" evidence="1">
    <location>
        <begin position="133"/>
        <end position="153"/>
    </location>
</feature>
<keyword evidence="1" id="KW-1133">Transmembrane helix</keyword>
<dbReference type="EMBL" id="CP002826">
    <property type="protein sequence ID" value="AEI06627.1"/>
    <property type="molecule type" value="Genomic_DNA"/>
</dbReference>
<evidence type="ECO:0000256" key="1">
    <source>
        <dbReference type="SAM" id="Phobius"/>
    </source>
</evidence>
<dbReference type="STRING" id="504832.OCA5_c19150"/>
<dbReference type="NCBIfam" id="NF038256">
    <property type="entry name" value="exopoly_VpsF"/>
    <property type="match status" value="1"/>
</dbReference>